<accession>A0ABR5IE45</accession>
<evidence type="ECO:0000256" key="2">
    <source>
        <dbReference type="ARBA" id="ARBA00023125"/>
    </source>
</evidence>
<keyword evidence="7" id="KW-1185">Reference proteome</keyword>
<dbReference type="InterPro" id="IPR036271">
    <property type="entry name" value="Tet_transcr_reg_TetR-rel_C_sf"/>
</dbReference>
<evidence type="ECO:0000256" key="1">
    <source>
        <dbReference type="ARBA" id="ARBA00023015"/>
    </source>
</evidence>
<evidence type="ECO:0000313" key="6">
    <source>
        <dbReference type="EMBL" id="KNA91949.1"/>
    </source>
</evidence>
<dbReference type="SUPFAM" id="SSF48498">
    <property type="entry name" value="Tetracyclin repressor-like, C-terminal domain"/>
    <property type="match status" value="1"/>
</dbReference>
<dbReference type="Pfam" id="PF00440">
    <property type="entry name" value="TetR_N"/>
    <property type="match status" value="1"/>
</dbReference>
<dbReference type="Gene3D" id="1.10.357.10">
    <property type="entry name" value="Tetracycline Repressor, domain 2"/>
    <property type="match status" value="1"/>
</dbReference>
<evidence type="ECO:0000256" key="3">
    <source>
        <dbReference type="ARBA" id="ARBA00023163"/>
    </source>
</evidence>
<gene>
    <name evidence="6" type="ORF">ABW18_07100</name>
</gene>
<keyword evidence="2 4" id="KW-0238">DNA-binding</keyword>
<comment type="caution">
    <text evidence="6">The sequence shown here is derived from an EMBL/GenBank/DDBJ whole genome shotgun (WGS) entry which is preliminary data.</text>
</comment>
<keyword evidence="1" id="KW-0805">Transcription regulation</keyword>
<dbReference type="RefSeq" id="WP_049698285.1">
    <property type="nucleotide sequence ID" value="NZ_LDTZ01000015.1"/>
</dbReference>
<dbReference type="Proteomes" id="UP000037247">
    <property type="component" value="Unassembled WGS sequence"/>
</dbReference>
<name>A0ABR5IE45_9ACTN</name>
<feature type="domain" description="HTH tetR-type" evidence="5">
    <location>
        <begin position="34"/>
        <end position="94"/>
    </location>
</feature>
<dbReference type="PROSITE" id="PS50977">
    <property type="entry name" value="HTH_TETR_2"/>
    <property type="match status" value="1"/>
</dbReference>
<dbReference type="InterPro" id="IPR050109">
    <property type="entry name" value="HTH-type_TetR-like_transc_reg"/>
</dbReference>
<dbReference type="Gene3D" id="1.10.10.60">
    <property type="entry name" value="Homeodomain-like"/>
    <property type="match status" value="1"/>
</dbReference>
<dbReference type="PANTHER" id="PTHR30055">
    <property type="entry name" value="HTH-TYPE TRANSCRIPTIONAL REGULATOR RUTR"/>
    <property type="match status" value="1"/>
</dbReference>
<evidence type="ECO:0000313" key="7">
    <source>
        <dbReference type="Proteomes" id="UP000037247"/>
    </source>
</evidence>
<evidence type="ECO:0000259" key="5">
    <source>
        <dbReference type="PROSITE" id="PS50977"/>
    </source>
</evidence>
<dbReference type="EMBL" id="LDTZ01000015">
    <property type="protein sequence ID" value="KNA91949.1"/>
    <property type="molecule type" value="Genomic_DNA"/>
</dbReference>
<sequence length="269" mass="29192">MSTTEDSTPSQLPRSVAQLWGREPVAVRRGPKPSLTIREIARAAVAIADERGWESVSMKAIADSLGLSTMSLYRYVDGKDDVVDLLVDEAYGLPDPELTASGPWRDRVGAWARSAATVLRARPWITEIPMSRPPMGPNTVSWTEAGVRAFDDVELSGQEKLNALLLVDGFVRHHVRQATQMGLLGQPNDTDTSGSGNDYETTMLALVDAERFPALTAAVSQMHDGDDDYFTEQFDFGLRVLLDGLEAMISRAQAGLAPTRAASRSANSS</sequence>
<keyword evidence="3" id="KW-0804">Transcription</keyword>
<proteinExistence type="predicted"/>
<evidence type="ECO:0000256" key="4">
    <source>
        <dbReference type="PROSITE-ProRule" id="PRU00335"/>
    </source>
</evidence>
<protein>
    <submittedName>
        <fullName evidence="6">TetR family transcriptional regulator</fullName>
    </submittedName>
</protein>
<dbReference type="InterPro" id="IPR004111">
    <property type="entry name" value="Repressor_TetR_C"/>
</dbReference>
<dbReference type="PANTHER" id="PTHR30055:SF151">
    <property type="entry name" value="TRANSCRIPTIONAL REGULATORY PROTEIN"/>
    <property type="match status" value="1"/>
</dbReference>
<dbReference type="InterPro" id="IPR009057">
    <property type="entry name" value="Homeodomain-like_sf"/>
</dbReference>
<reference evidence="6 7" key="1">
    <citation type="submission" date="2015-05" db="EMBL/GenBank/DDBJ databases">
        <title>Draft genome sequence of the bacterium Gordonia jacobaea a new member of the Gordonia genus.</title>
        <authorList>
            <person name="Jimenez-Galisteo G."/>
            <person name="Dominguez A."/>
            <person name="Munoz E."/>
            <person name="Vinas M."/>
        </authorList>
    </citation>
    <scope>NUCLEOTIDE SEQUENCE [LARGE SCALE GENOMIC DNA]</scope>
    <source>
        <strain evidence="7">mv1</strain>
    </source>
</reference>
<organism evidence="6 7">
    <name type="scientific">Gordonia jacobaea</name>
    <dbReference type="NCBI Taxonomy" id="122202"/>
    <lineage>
        <taxon>Bacteria</taxon>
        <taxon>Bacillati</taxon>
        <taxon>Actinomycetota</taxon>
        <taxon>Actinomycetes</taxon>
        <taxon>Mycobacteriales</taxon>
        <taxon>Gordoniaceae</taxon>
        <taxon>Gordonia</taxon>
    </lineage>
</organism>
<dbReference type="InterPro" id="IPR001647">
    <property type="entry name" value="HTH_TetR"/>
</dbReference>
<dbReference type="Pfam" id="PF02909">
    <property type="entry name" value="TetR_C_1"/>
    <property type="match status" value="1"/>
</dbReference>
<feature type="DNA-binding region" description="H-T-H motif" evidence="4">
    <location>
        <begin position="57"/>
        <end position="76"/>
    </location>
</feature>
<dbReference type="SUPFAM" id="SSF46689">
    <property type="entry name" value="Homeodomain-like"/>
    <property type="match status" value="1"/>
</dbReference>